<dbReference type="PROSITE" id="PS51257">
    <property type="entry name" value="PROKAR_LIPOPROTEIN"/>
    <property type="match status" value="1"/>
</dbReference>
<proteinExistence type="inferred from homology"/>
<keyword evidence="2" id="KW-0677">Repeat</keyword>
<dbReference type="AlphaFoldDB" id="A0A2P6Q346"/>
<comment type="caution">
    <text evidence="4">The sequence shown here is derived from an EMBL/GenBank/DDBJ whole genome shotgun (WGS) entry which is preliminary data.</text>
</comment>
<dbReference type="Pfam" id="PF13041">
    <property type="entry name" value="PPR_2"/>
    <property type="match status" value="1"/>
</dbReference>
<name>A0A2P6Q346_ROSCH</name>
<dbReference type="InterPro" id="IPR002885">
    <property type="entry name" value="PPR_rpt"/>
</dbReference>
<dbReference type="PANTHER" id="PTHR47936">
    <property type="entry name" value="PPR_LONG DOMAIN-CONTAINING PROTEIN"/>
    <property type="match status" value="1"/>
</dbReference>
<comment type="similarity">
    <text evidence="1">Belongs to the PPR family. P subfamily.</text>
</comment>
<feature type="repeat" description="PPR" evidence="3">
    <location>
        <begin position="56"/>
        <end position="90"/>
    </location>
</feature>
<dbReference type="EMBL" id="PDCK01000043">
    <property type="protein sequence ID" value="PRQ28597.1"/>
    <property type="molecule type" value="Genomic_DNA"/>
</dbReference>
<gene>
    <name evidence="4" type="ORF">RchiOBHm_Chr5g0004741</name>
</gene>
<dbReference type="InterPro" id="IPR011990">
    <property type="entry name" value="TPR-like_helical_dom_sf"/>
</dbReference>
<evidence type="ECO:0000256" key="2">
    <source>
        <dbReference type="ARBA" id="ARBA00022737"/>
    </source>
</evidence>
<dbReference type="GO" id="GO:0031930">
    <property type="term" value="P:mitochondria-nucleus signaling pathway"/>
    <property type="evidence" value="ECO:0007669"/>
    <property type="project" value="TreeGrafter"/>
</dbReference>
<dbReference type="Gramene" id="PRQ28597">
    <property type="protein sequence ID" value="PRQ28597"/>
    <property type="gene ID" value="RchiOBHm_Chr5g0004741"/>
</dbReference>
<dbReference type="GO" id="GO:0009507">
    <property type="term" value="C:chloroplast"/>
    <property type="evidence" value="ECO:0007669"/>
    <property type="project" value="TreeGrafter"/>
</dbReference>
<evidence type="ECO:0000256" key="1">
    <source>
        <dbReference type="ARBA" id="ARBA00007626"/>
    </source>
</evidence>
<accession>A0A2P6Q346</accession>
<protein>
    <submittedName>
        <fullName evidence="4">Putative pentatricopeptide</fullName>
    </submittedName>
</protein>
<organism evidence="4 5">
    <name type="scientific">Rosa chinensis</name>
    <name type="common">China rose</name>
    <dbReference type="NCBI Taxonomy" id="74649"/>
    <lineage>
        <taxon>Eukaryota</taxon>
        <taxon>Viridiplantae</taxon>
        <taxon>Streptophyta</taxon>
        <taxon>Embryophyta</taxon>
        <taxon>Tracheophyta</taxon>
        <taxon>Spermatophyta</taxon>
        <taxon>Magnoliopsida</taxon>
        <taxon>eudicotyledons</taxon>
        <taxon>Gunneridae</taxon>
        <taxon>Pentapetalae</taxon>
        <taxon>rosids</taxon>
        <taxon>fabids</taxon>
        <taxon>Rosales</taxon>
        <taxon>Rosaceae</taxon>
        <taxon>Rosoideae</taxon>
        <taxon>Rosoideae incertae sedis</taxon>
        <taxon>Rosa</taxon>
    </lineage>
</organism>
<keyword evidence="5" id="KW-1185">Reference proteome</keyword>
<dbReference type="STRING" id="74649.A0A2P6Q346"/>
<reference evidence="4 5" key="1">
    <citation type="journal article" date="2018" name="Nat. Genet.">
        <title>The Rosa genome provides new insights in the design of modern roses.</title>
        <authorList>
            <person name="Bendahmane M."/>
        </authorList>
    </citation>
    <scope>NUCLEOTIDE SEQUENCE [LARGE SCALE GENOMIC DNA]</scope>
    <source>
        <strain evidence="5">cv. Old Blush</strain>
    </source>
</reference>
<feature type="repeat" description="PPR" evidence="3">
    <location>
        <begin position="91"/>
        <end position="125"/>
    </location>
</feature>
<dbReference type="PANTHER" id="PTHR47936:SF5">
    <property type="entry name" value="PENTACOTRIPEPTIDE-REPEAT REGION OF PRORP DOMAIN-CONTAINING PROTEIN"/>
    <property type="match status" value="1"/>
</dbReference>
<dbReference type="NCBIfam" id="TIGR00756">
    <property type="entry name" value="PPR"/>
    <property type="match status" value="2"/>
</dbReference>
<evidence type="ECO:0000313" key="5">
    <source>
        <dbReference type="Proteomes" id="UP000238479"/>
    </source>
</evidence>
<dbReference type="Proteomes" id="UP000238479">
    <property type="component" value="Chromosome 5"/>
</dbReference>
<dbReference type="GO" id="GO:0010019">
    <property type="term" value="P:chloroplast-nucleus signaling pathway"/>
    <property type="evidence" value="ECO:0007669"/>
    <property type="project" value="TreeGrafter"/>
</dbReference>
<dbReference type="PROSITE" id="PS51375">
    <property type="entry name" value="PPR"/>
    <property type="match status" value="2"/>
</dbReference>
<sequence length="230" mass="26043">MLDNAQKVFDEMPQRNCGRTMLSFNVLLGACVNSNKFDMVEKIFGDVPEKLSIEPDLVSYNTVIEASCKMDSFDCTVSVIELMDKKGVKPNVITFNTILDCLYGSKRFSDAEKIWGQMAKKNVVPDIRSYNAKLLGLALEKRSEEGAQLVEELRSIGMSVTWMNLSGGMVKQRRVVVLRINVLSKCLLPLFVRRVMWSLLLSSARTFSKGATLCVRHCCSLWWMVWSRPP</sequence>
<evidence type="ECO:0000313" key="4">
    <source>
        <dbReference type="EMBL" id="PRQ28597.1"/>
    </source>
</evidence>
<dbReference type="Pfam" id="PF13812">
    <property type="entry name" value="PPR_3"/>
    <property type="match status" value="1"/>
</dbReference>
<evidence type="ECO:0000256" key="3">
    <source>
        <dbReference type="PROSITE-ProRule" id="PRU00708"/>
    </source>
</evidence>
<dbReference type="Gene3D" id="1.25.40.10">
    <property type="entry name" value="Tetratricopeptide repeat domain"/>
    <property type="match status" value="1"/>
</dbReference>